<reference evidence="1" key="1">
    <citation type="submission" date="2021-02" db="EMBL/GenBank/DDBJ databases">
        <title>Psilocybe cubensis genome.</title>
        <authorList>
            <person name="Mckernan K.J."/>
            <person name="Crawford S."/>
            <person name="Trippe A."/>
            <person name="Kane L.T."/>
            <person name="Mclaughlin S."/>
        </authorList>
    </citation>
    <scope>NUCLEOTIDE SEQUENCE [LARGE SCALE GENOMIC DNA]</scope>
    <source>
        <strain evidence="1">MGC-MH-2018</strain>
    </source>
</reference>
<dbReference type="InterPro" id="IPR059179">
    <property type="entry name" value="MLKL-like_MCAfunc"/>
</dbReference>
<gene>
    <name evidence="1" type="ORF">JR316_004067</name>
</gene>
<dbReference type="Gene3D" id="1.20.930.20">
    <property type="entry name" value="Adaptor protein Cbl, N-terminal domain"/>
    <property type="match status" value="1"/>
</dbReference>
<protein>
    <submittedName>
        <fullName evidence="1">Uncharacterized protein</fullName>
    </submittedName>
</protein>
<dbReference type="InterPro" id="IPR036537">
    <property type="entry name" value="Adaptor_Cbl_N_dom_sf"/>
</dbReference>
<dbReference type="OrthoDB" id="10550147at2759"/>
<proteinExistence type="predicted"/>
<dbReference type="AlphaFoldDB" id="A0A8H8CNN6"/>
<dbReference type="CDD" id="cd21037">
    <property type="entry name" value="MLKL_NTD"/>
    <property type="match status" value="1"/>
</dbReference>
<sequence length="336" mass="37021">MPLSLRRYTSAPASTAQSDVVRDTTGDVLANSRVAMDVLKAVCGCVPVPALRNVAGVVYSLLEIAEDVRNTSAELRDLVETAGRVVRSINACCIRIIESGKQLSPDSEQCIDELCLTLRQVQATCEYIRSRRWYKKVFHHATDRKSCDKLKRQLNEASSTFQTQMTIIIEQKVDEIKEAINNHMEDKAPSGTPNVRVKTETIDVDPHAVAKNIANVETTTKYTMGTKLTEFVKELNFGPSVSVTTAGIRVAKGAVASNIGNVRTTTTYAKGRPTEYSHAGDSYERFSAPRVQQTEDYTPSPKVKALLQLAASASHQVPQRRVPRARVKVIPTKVFA</sequence>
<dbReference type="GO" id="GO:0007166">
    <property type="term" value="P:cell surface receptor signaling pathway"/>
    <property type="evidence" value="ECO:0007669"/>
    <property type="project" value="InterPro"/>
</dbReference>
<dbReference type="EMBL" id="JAFIQS010000003">
    <property type="protein sequence ID" value="KAG5171978.1"/>
    <property type="molecule type" value="Genomic_DNA"/>
</dbReference>
<comment type="caution">
    <text evidence="1">The sequence shown here is derived from an EMBL/GenBank/DDBJ whole genome shotgun (WGS) entry which is preliminary data.</text>
</comment>
<evidence type="ECO:0000313" key="1">
    <source>
        <dbReference type="EMBL" id="KAG5171978.1"/>
    </source>
</evidence>
<organism evidence="1">
    <name type="scientific">Psilocybe cubensis</name>
    <name type="common">Psychedelic mushroom</name>
    <name type="synonym">Stropharia cubensis</name>
    <dbReference type="NCBI Taxonomy" id="181762"/>
    <lineage>
        <taxon>Eukaryota</taxon>
        <taxon>Fungi</taxon>
        <taxon>Dikarya</taxon>
        <taxon>Basidiomycota</taxon>
        <taxon>Agaricomycotina</taxon>
        <taxon>Agaricomycetes</taxon>
        <taxon>Agaricomycetidae</taxon>
        <taxon>Agaricales</taxon>
        <taxon>Agaricineae</taxon>
        <taxon>Strophariaceae</taxon>
        <taxon>Psilocybe</taxon>
    </lineage>
</organism>
<accession>A0A8H8CNN6</accession>
<name>A0A8H8CNN6_PSICU</name>